<protein>
    <submittedName>
        <fullName evidence="8">Flippase</fullName>
    </submittedName>
</protein>
<dbReference type="GO" id="GO:0005886">
    <property type="term" value="C:plasma membrane"/>
    <property type="evidence" value="ECO:0007669"/>
    <property type="project" value="UniProtKB-SubCell"/>
</dbReference>
<evidence type="ECO:0000256" key="1">
    <source>
        <dbReference type="ARBA" id="ARBA00004651"/>
    </source>
</evidence>
<name>A0A2P5GVW9_9ENTR</name>
<feature type="transmembrane region" description="Helical" evidence="6">
    <location>
        <begin position="121"/>
        <end position="144"/>
    </location>
</feature>
<evidence type="ECO:0000313" key="7">
    <source>
        <dbReference type="EMBL" id="POP47695.1"/>
    </source>
</evidence>
<feature type="transmembrane region" description="Helical" evidence="6">
    <location>
        <begin position="296"/>
        <end position="321"/>
    </location>
</feature>
<proteinExistence type="predicted"/>
<evidence type="ECO:0000313" key="9">
    <source>
        <dbReference type="Proteomes" id="UP000237073"/>
    </source>
</evidence>
<organism evidence="8 10">
    <name type="scientific">Superficieibacter electus</name>
    <dbReference type="NCBI Taxonomy" id="2022662"/>
    <lineage>
        <taxon>Bacteria</taxon>
        <taxon>Pseudomonadati</taxon>
        <taxon>Pseudomonadota</taxon>
        <taxon>Gammaproteobacteria</taxon>
        <taxon>Enterobacterales</taxon>
        <taxon>Enterobacteriaceae</taxon>
        <taxon>Superficieibacter</taxon>
    </lineage>
</organism>
<comment type="subcellular location">
    <subcellularLocation>
        <location evidence="1">Cell membrane</location>
        <topology evidence="1">Multi-pass membrane protein</topology>
    </subcellularLocation>
</comment>
<feature type="transmembrane region" description="Helical" evidence="6">
    <location>
        <begin position="333"/>
        <end position="351"/>
    </location>
</feature>
<dbReference type="Proteomes" id="UP000247005">
    <property type="component" value="Unassembled WGS sequence"/>
</dbReference>
<sequence>MSLIKNSVYNLAGFAIPTLIAVPALGFLARAIGVEAFGIFTLAFAIVGYASIFDAGLSRAVIREISMYRADQGEQQKIISTASTVVFILGVVAALLLYISTPHLGTLLKVSVSNTQEVRQSFAFLSLVIPIYLLNQVWLGWLEGHEKFFNINIQKTISNSAIAGFPALFCLFDASLKSAILGLVVGRVISFLITLVICREIIISSGVKFYKETFYRLVKFGGWLTVSNIISPLMVYCDRFIISNLLGANKIAYYTAPSEGVGRLLNIPAALSRALFPKLSYAKTLEERTKLEKQSFVLMTVACLPVVIVCLLLAQQLMTLWMGAELGEHSANILRVLIIGFYMNSIAQIPYSSIQALGRAKITAFIHMCEIVPYLLALYLLTLHYGLLGTAIAWTARMTFDALVLIYFSRKIVKLKY</sequence>
<dbReference type="PANTHER" id="PTHR30250:SF26">
    <property type="entry name" value="PSMA PROTEIN"/>
    <property type="match status" value="1"/>
</dbReference>
<keyword evidence="4 6" id="KW-1133">Transmembrane helix</keyword>
<feature type="transmembrane region" description="Helical" evidence="6">
    <location>
        <begin position="7"/>
        <end position="30"/>
    </location>
</feature>
<evidence type="ECO:0000256" key="5">
    <source>
        <dbReference type="ARBA" id="ARBA00023136"/>
    </source>
</evidence>
<evidence type="ECO:0000256" key="2">
    <source>
        <dbReference type="ARBA" id="ARBA00022475"/>
    </source>
</evidence>
<evidence type="ECO:0000313" key="8">
    <source>
        <dbReference type="EMBL" id="POP50706.1"/>
    </source>
</evidence>
<dbReference type="EMBL" id="PQGE01000001">
    <property type="protein sequence ID" value="POP47695.1"/>
    <property type="molecule type" value="Genomic_DNA"/>
</dbReference>
<keyword evidence="9" id="KW-1185">Reference proteome</keyword>
<reference evidence="9 10" key="1">
    <citation type="submission" date="2018-01" db="EMBL/GenBank/DDBJ databases">
        <title>Superficieibacter electus gen. nov., sp. nov., an extended-spectrum beta-lactamase possessing member of the Enterobacteriaceae family, isolated from intensive care unit surfaces.</title>
        <authorList>
            <person name="Potter R.F."/>
            <person name="D'Souza A.W."/>
        </authorList>
    </citation>
    <scope>NUCLEOTIDE SEQUENCE [LARGE SCALE GENOMIC DNA]</scope>
    <source>
        <strain evidence="8 10">BP-1</strain>
        <strain evidence="7 9">BP-2</strain>
    </source>
</reference>
<evidence type="ECO:0000313" key="10">
    <source>
        <dbReference type="Proteomes" id="UP000247005"/>
    </source>
</evidence>
<dbReference type="Pfam" id="PF01943">
    <property type="entry name" value="Polysacc_synt"/>
    <property type="match status" value="1"/>
</dbReference>
<evidence type="ECO:0000256" key="3">
    <source>
        <dbReference type="ARBA" id="ARBA00022692"/>
    </source>
</evidence>
<keyword evidence="3 6" id="KW-0812">Transmembrane</keyword>
<dbReference type="Proteomes" id="UP000237073">
    <property type="component" value="Unassembled WGS sequence"/>
</dbReference>
<dbReference type="EMBL" id="PQGD01000001">
    <property type="protein sequence ID" value="POP50706.1"/>
    <property type="molecule type" value="Genomic_DNA"/>
</dbReference>
<feature type="transmembrane region" description="Helical" evidence="6">
    <location>
        <begin position="180"/>
        <end position="202"/>
    </location>
</feature>
<dbReference type="InterPro" id="IPR050833">
    <property type="entry name" value="Poly_Biosynth_Transport"/>
</dbReference>
<dbReference type="PANTHER" id="PTHR30250">
    <property type="entry name" value="PST FAMILY PREDICTED COLANIC ACID TRANSPORTER"/>
    <property type="match status" value="1"/>
</dbReference>
<dbReference type="CDD" id="cd13128">
    <property type="entry name" value="MATE_Wzx_like"/>
    <property type="match status" value="1"/>
</dbReference>
<keyword evidence="2" id="KW-1003">Cell membrane</keyword>
<comment type="caution">
    <text evidence="8">The sequence shown here is derived from an EMBL/GenBank/DDBJ whole genome shotgun (WGS) entry which is preliminary data.</text>
</comment>
<evidence type="ECO:0000256" key="6">
    <source>
        <dbReference type="SAM" id="Phobius"/>
    </source>
</evidence>
<dbReference type="OrthoDB" id="9812647at2"/>
<feature type="transmembrane region" description="Helical" evidence="6">
    <location>
        <begin position="36"/>
        <end position="57"/>
    </location>
</feature>
<keyword evidence="5 6" id="KW-0472">Membrane</keyword>
<dbReference type="AlphaFoldDB" id="A0A2P5GVW9"/>
<evidence type="ECO:0000256" key="4">
    <source>
        <dbReference type="ARBA" id="ARBA00022989"/>
    </source>
</evidence>
<feature type="transmembrane region" description="Helical" evidence="6">
    <location>
        <begin position="78"/>
        <end position="101"/>
    </location>
</feature>
<feature type="transmembrane region" description="Helical" evidence="6">
    <location>
        <begin position="156"/>
        <end position="174"/>
    </location>
</feature>
<accession>A0A2P5GVW9</accession>
<dbReference type="InterPro" id="IPR002797">
    <property type="entry name" value="Polysacc_synth"/>
</dbReference>
<dbReference type="RefSeq" id="WP_103674168.1">
    <property type="nucleotide sequence ID" value="NZ_PQGD01000001.1"/>
</dbReference>
<gene>
    <name evidence="8" type="ORF">CHU32_00685</name>
    <name evidence="7" type="ORF">CHU33_00685</name>
</gene>